<sequence>MSRTDNEPEFSPLPESALDDSEISSVQSPQPPPVSKNPTPVSPQTLADHVYRSLSNAPQLNVRSTEGSGARDELRRASESINGSTGRSDKPPASSVPHHMGRMVSGSHVVSKTSGGLTPDVVSRAGSSAGAGVQHSGKAKARIIMSSKERLKKEEQGVVKRRDGGVLARGFILKTDHYPTGRALDLDFHLEGAPNWRAPREESLDVYGVAQPTLPGLKGILSVLGCRPPPRASHAQTSQDHTEGTGRRPTAVDHSSAATAAMRRMSLDDTKRSGWMDAEQDGGATQGRCVWFCTREEPIIYISGRPFVLRDISTAKTSMALSDRAENLEGIERRLRDDMLLESKKYGGMILTHDELETGELVPTWTAVDEDSVTTFKEAHEKMKREGWVVDYYRTPISSDRPIEDNYLDAYVRVLRECDPLTTALVFNDGLGAVRATFAMVAALLVKRKKYMLQGLDEPFANVGSGMVTPAQGWQAAQFFKQAAHQQAQNRALLHLTRLIGQVLADTGNDRLAGNATDLLASHPTLLDSMRNAYMGNYQVVLSLLSSIENGKETKALVDTLIDSCDAVVNLREIIVDLRMRYSVSTADERTRILLLDRATQALERYFFLVAFASYVDEEDAGATGKTFADWLMQRPEIWNQIQVLRRRGGGRLFVFTPINDLTPLSKAVFPQQLQGGAGRKAGITSGETGKQETTVLGDEFSQYVISQRSGIILRAGTLLKSDIWSSRSATSHQGIKGAIGFRQVPAAPIFALGQPTEDAILHVVDRTRELFPIVTKVLWLNLREEPIAMLLGEPYCLRKEIMSLRNLKDYSGVSGARLEVLEDRLVSDVLAELRTFDNRILLHTETDDGHVAPIWEDVRPTEVQTVRQVMDQARRASEKVELEYRRLPLTAMSTLDFQDIQEMLTLCLRNDLRHTVIILNDQLGRGRSTLASVFVKLIAGWIQQKQEDAGATPKTPRLAPTKKARSSWQIINSCLRVLRRNGIYVKAKVDEVIDQCGEAFNCRTIIEDAYRKIEDEEDSNRKKAILKDGKIHLARYLQLLQFQAYLDDLPANSGVETSFATWYANQPVFKTFETELKHGGVEILTPLSVGERTDGPISNDEADTFVMARHGGILSSGTIIKSDLFLGLQKMSLPERVDGAANYRKVPLVLQESMANQDSELQKETNASKFVYGTGMPTADGLRRALKKMGAEKGGKRDILWTSLREEPVLYVSGIPHVLRLYDKPVVNIETTGVDAKQVEAMEDSFKRDVLDEIRKEGRLLLHDELETTPGQFEVVPIWETVDEKDIMTPRELYEQVQREGYRLDYRRIAVTDEQAPLPEALTAIIDRVEEGLGKDDADFVFNCQMGRGRTSTGMIAGSIIASIENAPDATQLGADKTEDDEEEAEADYSEEAAYMNGEYKMILRLMSVLTHGKEAKRIADKAIDVMSGVQNLRQAIYDYKLKIDACEPGSAKQRNLNRIGINYAYRYAMLIVLTAYLLEVKEMRERVGQAGGAAPETPVADSEVMDAMGHIRPFAEWLKGKREIRTVLGRQTLD</sequence>
<dbReference type="EMBL" id="JASBWT010000012">
    <property type="protein sequence ID" value="KAJ9099903.1"/>
    <property type="molecule type" value="Genomic_DNA"/>
</dbReference>
<gene>
    <name evidence="1" type="ORF">QFC21_003908</name>
</gene>
<reference evidence="1" key="1">
    <citation type="submission" date="2023-04" db="EMBL/GenBank/DDBJ databases">
        <title>Draft Genome sequencing of Naganishia species isolated from polar environments using Oxford Nanopore Technology.</title>
        <authorList>
            <person name="Leo P."/>
            <person name="Venkateswaran K."/>
        </authorList>
    </citation>
    <scope>NUCLEOTIDE SEQUENCE</scope>
    <source>
        <strain evidence="1">MNA-CCFEE 5423</strain>
    </source>
</reference>
<comment type="caution">
    <text evidence="1">The sequence shown here is derived from an EMBL/GenBank/DDBJ whole genome shotgun (WGS) entry which is preliminary data.</text>
</comment>
<evidence type="ECO:0000313" key="1">
    <source>
        <dbReference type="EMBL" id="KAJ9099903.1"/>
    </source>
</evidence>
<keyword evidence="2" id="KW-1185">Reference proteome</keyword>
<name>A0ACC2VLH6_9TREE</name>
<dbReference type="Proteomes" id="UP001227268">
    <property type="component" value="Unassembled WGS sequence"/>
</dbReference>
<protein>
    <submittedName>
        <fullName evidence="1">Uncharacterized protein</fullName>
    </submittedName>
</protein>
<accession>A0ACC2VLH6</accession>
<evidence type="ECO:0000313" key="2">
    <source>
        <dbReference type="Proteomes" id="UP001227268"/>
    </source>
</evidence>
<proteinExistence type="predicted"/>
<organism evidence="1 2">
    <name type="scientific">Naganishia friedmannii</name>
    <dbReference type="NCBI Taxonomy" id="89922"/>
    <lineage>
        <taxon>Eukaryota</taxon>
        <taxon>Fungi</taxon>
        <taxon>Dikarya</taxon>
        <taxon>Basidiomycota</taxon>
        <taxon>Agaricomycotina</taxon>
        <taxon>Tremellomycetes</taxon>
        <taxon>Filobasidiales</taxon>
        <taxon>Filobasidiaceae</taxon>
        <taxon>Naganishia</taxon>
    </lineage>
</organism>